<accession>V6LWI6</accession>
<sequence length="278" mass="31893">MNKPWERFFKTQKHPYQDRHWLWILIPELFPVPAHRSSEEILCKTFACAQCAKLYEIRASCIHMPLYQSQIDLTQQKDQLRAAQVPFASKIEPQISLLDVGCGTGSTSIPLLEKNGAVKVTAFDFSETAINWLKKREFYDEERILGLVDDAVTCQIGQFDYAVLIFVLSAIPDVKGCLRNMKTQLKINGVLFITDYSNLDTKVIKRNGTMTDFGIQCVREGDGTLLLGFDLELLEQYLVEIGFVVYEKFVWTRQEMNRKTGYTFVRSHFIVKVGISAK</sequence>
<keyword evidence="2 4" id="KW-0489">Methyltransferase</keyword>
<dbReference type="InterPro" id="IPR029063">
    <property type="entry name" value="SAM-dependent_MTases_sf"/>
</dbReference>
<dbReference type="CDD" id="cd02440">
    <property type="entry name" value="AdoMet_MTases"/>
    <property type="match status" value="1"/>
</dbReference>
<dbReference type="Pfam" id="PF13489">
    <property type="entry name" value="Methyltransf_23"/>
    <property type="match status" value="1"/>
</dbReference>
<dbReference type="InterPro" id="IPR026113">
    <property type="entry name" value="METTL2/6/8-like"/>
</dbReference>
<evidence type="ECO:0000256" key="1">
    <source>
        <dbReference type="ARBA" id="ARBA00009725"/>
    </source>
</evidence>
<dbReference type="VEuPathDB" id="GiardiaDB:SS50377_23631"/>
<evidence type="ECO:0000313" key="5">
    <source>
        <dbReference type="EMBL" id="KAH0573696.1"/>
    </source>
</evidence>
<dbReference type="OrthoDB" id="417697at2759"/>
<evidence type="ECO:0000313" key="4">
    <source>
        <dbReference type="EMBL" id="EST48613.1"/>
    </source>
</evidence>
<reference evidence="4 5" key="1">
    <citation type="journal article" date="2014" name="PLoS Genet.">
        <title>The Genome of Spironucleus salmonicida Highlights a Fish Pathogen Adapted to Fluctuating Environments.</title>
        <authorList>
            <person name="Xu F."/>
            <person name="Jerlstrom-Hultqvist J."/>
            <person name="Einarsson E."/>
            <person name="Astvaldsson A."/>
            <person name="Svard S.G."/>
            <person name="Andersson J.O."/>
        </authorList>
    </citation>
    <scope>NUCLEOTIDE SEQUENCE</scope>
    <source>
        <strain evidence="5">ATCC 50377</strain>
    </source>
</reference>
<evidence type="ECO:0000313" key="6">
    <source>
        <dbReference type="Proteomes" id="UP000018208"/>
    </source>
</evidence>
<dbReference type="GO" id="GO:0008757">
    <property type="term" value="F:S-adenosylmethionine-dependent methyltransferase activity"/>
    <property type="evidence" value="ECO:0007669"/>
    <property type="project" value="UniProtKB-ARBA"/>
</dbReference>
<proteinExistence type="inferred from homology"/>
<evidence type="ECO:0000256" key="2">
    <source>
        <dbReference type="ARBA" id="ARBA00022603"/>
    </source>
</evidence>
<keyword evidence="6" id="KW-1185">Reference proteome</keyword>
<organism evidence="4">
    <name type="scientific">Spironucleus salmonicida</name>
    <dbReference type="NCBI Taxonomy" id="348837"/>
    <lineage>
        <taxon>Eukaryota</taxon>
        <taxon>Metamonada</taxon>
        <taxon>Diplomonadida</taxon>
        <taxon>Hexamitidae</taxon>
        <taxon>Hexamitinae</taxon>
        <taxon>Spironucleus</taxon>
    </lineage>
</organism>
<evidence type="ECO:0000256" key="3">
    <source>
        <dbReference type="ARBA" id="ARBA00022679"/>
    </source>
</evidence>
<dbReference type="Gene3D" id="3.40.50.150">
    <property type="entry name" value="Vaccinia Virus protein VP39"/>
    <property type="match status" value="1"/>
</dbReference>
<gene>
    <name evidence="4" type="ORF">SS50377_11225</name>
    <name evidence="5" type="ORF">SS50377_23631</name>
</gene>
<dbReference type="AlphaFoldDB" id="V6LWI6"/>
<dbReference type="PANTHER" id="PTHR22809:SF14">
    <property type="entry name" value="TRNA N(3)-METHYLCYTIDINE METHYLTRANSFERASE"/>
    <property type="match status" value="1"/>
</dbReference>
<dbReference type="GO" id="GO:0032259">
    <property type="term" value="P:methylation"/>
    <property type="evidence" value="ECO:0007669"/>
    <property type="project" value="UniProtKB-KW"/>
</dbReference>
<dbReference type="SUPFAM" id="SSF53335">
    <property type="entry name" value="S-adenosyl-L-methionine-dependent methyltransferases"/>
    <property type="match status" value="1"/>
</dbReference>
<comment type="similarity">
    <text evidence="1">Belongs to the methyltransferase superfamily. METL family.</text>
</comment>
<keyword evidence="3 4" id="KW-0808">Transferase</keyword>
<dbReference type="EMBL" id="AUWU02000004">
    <property type="protein sequence ID" value="KAH0573696.1"/>
    <property type="molecule type" value="Genomic_DNA"/>
</dbReference>
<protein>
    <submittedName>
        <fullName evidence="4">Methyltransferase-like protein</fullName>
    </submittedName>
</protein>
<reference evidence="5" key="2">
    <citation type="submission" date="2020-12" db="EMBL/GenBank/DDBJ databases">
        <title>New Spironucleus salmonicida genome in near-complete chromosomes.</title>
        <authorList>
            <person name="Xu F."/>
            <person name="Kurt Z."/>
            <person name="Jimenez-Gonzalez A."/>
            <person name="Astvaldsson A."/>
            <person name="Andersson J.O."/>
            <person name="Svard S.G."/>
        </authorList>
    </citation>
    <scope>NUCLEOTIDE SEQUENCE</scope>
    <source>
        <strain evidence="5">ATCC 50377</strain>
    </source>
</reference>
<name>V6LWI6_9EUKA</name>
<dbReference type="Proteomes" id="UP000018208">
    <property type="component" value="Unassembled WGS sequence"/>
</dbReference>
<dbReference type="GO" id="GO:0008173">
    <property type="term" value="F:RNA methyltransferase activity"/>
    <property type="evidence" value="ECO:0007669"/>
    <property type="project" value="UniProtKB-ARBA"/>
</dbReference>
<dbReference type="EMBL" id="KI545981">
    <property type="protein sequence ID" value="EST48613.1"/>
    <property type="molecule type" value="Genomic_DNA"/>
</dbReference>
<dbReference type="PANTHER" id="PTHR22809">
    <property type="entry name" value="METHYLTRANSFERASE-RELATED"/>
    <property type="match status" value="1"/>
</dbReference>